<dbReference type="GeneID" id="140708378"/>
<keyword evidence="15" id="KW-1185">Reference proteome</keyword>
<evidence type="ECO:0000256" key="11">
    <source>
        <dbReference type="SAM" id="MobiDB-lite"/>
    </source>
</evidence>
<proteinExistence type="inferred from homology"/>
<dbReference type="Pfam" id="PF00078">
    <property type="entry name" value="RVT_1"/>
    <property type="match status" value="1"/>
</dbReference>
<name>A0ABM5GQV7_9SAUR</name>
<evidence type="ECO:0000256" key="2">
    <source>
        <dbReference type="ARBA" id="ARBA00012180"/>
    </source>
</evidence>
<dbReference type="SUPFAM" id="SSF53098">
    <property type="entry name" value="Ribonuclease H-like"/>
    <property type="match status" value="1"/>
</dbReference>
<dbReference type="Gene3D" id="3.30.70.270">
    <property type="match status" value="2"/>
</dbReference>
<dbReference type="InterPro" id="IPR041588">
    <property type="entry name" value="Integrase_H2C2"/>
</dbReference>
<dbReference type="PROSITE" id="PS50804">
    <property type="entry name" value="SCAN_BOX"/>
    <property type="match status" value="1"/>
</dbReference>
<dbReference type="Gene3D" id="1.10.4020.10">
    <property type="entry name" value="DNA breaking-rejoining enzymes"/>
    <property type="match status" value="1"/>
</dbReference>
<evidence type="ECO:0000256" key="8">
    <source>
        <dbReference type="ARBA" id="ARBA00022918"/>
    </source>
</evidence>
<protein>
    <recommendedName>
        <fullName evidence="9">Gypsy retrotransposon integrase-like protein 1</fullName>
        <ecNumber evidence="2">3.1.26.4</ecNumber>
    </recommendedName>
</protein>
<dbReference type="InterPro" id="IPR003309">
    <property type="entry name" value="SCAN_dom"/>
</dbReference>
<dbReference type="Pfam" id="PF17917">
    <property type="entry name" value="RT_RNaseH"/>
    <property type="match status" value="1"/>
</dbReference>
<comment type="similarity">
    <text evidence="1">Belongs to the beta type-B retroviral polymerase family. HERV class-II K(HML-2) pol subfamily.</text>
</comment>
<feature type="domain" description="Reverse transcriptase" evidence="13">
    <location>
        <begin position="1090"/>
        <end position="1268"/>
    </location>
</feature>
<sequence length="1486" mass="169222">MPLTRSQMAEMSDVKDPQIDQGSEDEFGSVQGDSTGEQNPELRKLLIAQQHELRMRQFEIEKLEKEERLERERMEMERERERIALEKERMAFELRKLEMMNQNNNNNRDSEGGQLSKADLKKFPVYHKGDCPEVFFSLVERAFVDFSVRETEKMTIMRSLISGSLAEVYAEMPEELMKDFAEFKKLVFARHGINAEQLRQRFRSLTKKPEQTFTQVGAQLVRLLEKWLSQEGTETYEQLKDLIALEQFYSVLHGELKFQVRERKPKTVAAAAEIADFISQIRKPLGEGKSVGKPKEAYSKYSQGPGKSQQGGGAHGEGKPSDMKPRPQILEGKPKQDERESKYTRKCYFCQGKGHLISECEKLKQLKGMVPQNSSGTKPKAVFCVQKEQSSVSLREPVAMATQSGTATSADQAEENGPLVEVKRCLLVKTDSQLFETAGVDVGILDRQYRGLRDTCSQVTLCHPDIIPREFIIPNESMKVAGIEGQVISLPVAEVPVNFQGWRGDWRLAISSTLPAAVLVGNDLAEHVKRVLVITRSQATTGTVQGGNDEPETEAEGSSEAVVETLTTDSRFGQEQKADATLQKCFEQVTDAQLTPETPVRFLERKGILYRETLRNISKGGDGIRSQLVVPEKYRPMILQRGHSDMFAAHLGVNKTQQRITQNFYWPDIGKQIREFCKQCDVCQRQGNNRDRTKAKLCPLPVIDTPFKCIGVDIVGPLPKATKRGNRFILTIVDHATRYPEAIPLTNIETNTVADALVGYMSRMGFASEIITDLGASFTSKLMKRLWQICGIKHKETTAYHPESNGLTEKFNGTLMRMIRAYLAENPNNWDQKLQSLLFAYRSVPQASTGFSPFELLFGRRVKGPLDLIKQNWEQITQDDPQDVVTYIDTLMNDLRRNLELAAENLQAQKVRQKTWYDHKARERHFDPGEEVLWLRPCRENKLQLKWAGPYRVISKMSDLNYLIEQEENQARRVVHVNALKPYYRGEQRVLFAIKAAESEEAELPFWEGRGEVKYNPEEVKISPALTQDQQQELKMLLSKYQQVFSNKPGIVKGVMHRIHTGDAPPQAVSPYRVTGPYRDKVRKELDEMLRENIIVPSSSPWSSPIVLVDKPDGSIRFCVDYRKLNRVTTPDAYPMPRLDNLIETIGGCRFISSLDLVKGYWQLRIDPRDQEKTAFCSPFGLYEFRVLSFGLRNAPATFQRLMDQTLAGLSDFTVAYIDDIGIFSNTWEDHLLHLELVLQRLSAAGLTVKASKCQLGSPEIKYLGHMVGGGMIKPLEAKIESVRDWPRPNTKKKVKSFLGLVGYYRKFIPRFSEIAAPLTDLTRKTADDRIPWTSDCEAAFQRLKEALINYPVLRAPDFDREFIIYTDASNSGVGAVLCQEDENGDQHPVSYLSRKLQKGERHLATVEKECLAIVYAIQKAKPYIWGRHFILCTDHSPLQWLKTMKTHNSKLMRWALNLQDYDFEVKVVRGSVNCVADALSRRPEE</sequence>
<dbReference type="InterPro" id="IPR038269">
    <property type="entry name" value="SCAN_sf"/>
</dbReference>
<evidence type="ECO:0000313" key="16">
    <source>
        <dbReference type="RefSeq" id="XP_072860031.1"/>
    </source>
</evidence>
<keyword evidence="5" id="KW-0540">Nuclease</keyword>
<dbReference type="EC" id="3.1.26.4" evidence="2"/>
<keyword evidence="3" id="KW-0808">Transferase</keyword>
<dbReference type="RefSeq" id="XP_072860031.1">
    <property type="nucleotide sequence ID" value="XM_073003930.1"/>
</dbReference>
<dbReference type="InterPro" id="IPR001584">
    <property type="entry name" value="Integrase_cat-core"/>
</dbReference>
<evidence type="ECO:0000256" key="3">
    <source>
        <dbReference type="ARBA" id="ARBA00022679"/>
    </source>
</evidence>
<evidence type="ECO:0000259" key="14">
    <source>
        <dbReference type="PROSITE" id="PS50994"/>
    </source>
</evidence>
<keyword evidence="7" id="KW-0378">Hydrolase</keyword>
<dbReference type="Gene3D" id="3.30.420.10">
    <property type="entry name" value="Ribonuclease H-like superfamily/Ribonuclease H"/>
    <property type="match status" value="1"/>
</dbReference>
<dbReference type="SMART" id="SM00431">
    <property type="entry name" value="SCAN"/>
    <property type="match status" value="1"/>
</dbReference>
<evidence type="ECO:0000256" key="5">
    <source>
        <dbReference type="ARBA" id="ARBA00022722"/>
    </source>
</evidence>
<dbReference type="CDD" id="cd01647">
    <property type="entry name" value="RT_LTR"/>
    <property type="match status" value="1"/>
</dbReference>
<organism evidence="15 16">
    <name type="scientific">Pogona vitticeps</name>
    <name type="common">central bearded dragon</name>
    <dbReference type="NCBI Taxonomy" id="103695"/>
    <lineage>
        <taxon>Eukaryota</taxon>
        <taxon>Metazoa</taxon>
        <taxon>Chordata</taxon>
        <taxon>Craniata</taxon>
        <taxon>Vertebrata</taxon>
        <taxon>Euteleostomi</taxon>
        <taxon>Lepidosauria</taxon>
        <taxon>Squamata</taxon>
        <taxon>Bifurcata</taxon>
        <taxon>Unidentata</taxon>
        <taxon>Episquamata</taxon>
        <taxon>Toxicofera</taxon>
        <taxon>Iguania</taxon>
        <taxon>Acrodonta</taxon>
        <taxon>Agamidae</taxon>
        <taxon>Amphibolurinae</taxon>
        <taxon>Pogona</taxon>
    </lineage>
</organism>
<feature type="compositionally biased region" description="Low complexity" evidence="11">
    <location>
        <begin position="299"/>
        <end position="308"/>
    </location>
</feature>
<keyword evidence="10" id="KW-0175">Coiled coil</keyword>
<dbReference type="SUPFAM" id="SSF47353">
    <property type="entry name" value="Retrovirus capsid dimerization domain-like"/>
    <property type="match status" value="1"/>
</dbReference>
<dbReference type="Pfam" id="PF22938">
    <property type="entry name" value="Integrase_p58_C"/>
    <property type="match status" value="1"/>
</dbReference>
<dbReference type="PROSITE" id="PS50878">
    <property type="entry name" value="RT_POL"/>
    <property type="match status" value="1"/>
</dbReference>
<dbReference type="PANTHER" id="PTHR37984">
    <property type="entry name" value="PROTEIN CBG26694"/>
    <property type="match status" value="1"/>
</dbReference>
<keyword evidence="6" id="KW-0255">Endonuclease</keyword>
<dbReference type="Pfam" id="PF02023">
    <property type="entry name" value="SCAN"/>
    <property type="match status" value="1"/>
</dbReference>
<evidence type="ECO:0000256" key="1">
    <source>
        <dbReference type="ARBA" id="ARBA00010879"/>
    </source>
</evidence>
<dbReference type="Gene3D" id="1.10.340.70">
    <property type="match status" value="1"/>
</dbReference>
<keyword evidence="8" id="KW-0695">RNA-directed DNA polymerase</keyword>
<dbReference type="InterPro" id="IPR054465">
    <property type="entry name" value="Integrase_p58-like_C"/>
</dbReference>
<accession>A0ABM5GQV7</accession>
<evidence type="ECO:0000256" key="4">
    <source>
        <dbReference type="ARBA" id="ARBA00022695"/>
    </source>
</evidence>
<dbReference type="InterPro" id="IPR050951">
    <property type="entry name" value="Retrovirus_Pol_polyprotein"/>
</dbReference>
<feature type="compositionally biased region" description="Basic and acidic residues" evidence="11">
    <location>
        <begin position="316"/>
        <end position="325"/>
    </location>
</feature>
<feature type="domain" description="SCAN box" evidence="12">
    <location>
        <begin position="199"/>
        <end position="276"/>
    </location>
</feature>
<reference evidence="16" key="1">
    <citation type="submission" date="2025-08" db="UniProtKB">
        <authorList>
            <consortium name="RefSeq"/>
        </authorList>
    </citation>
    <scope>IDENTIFICATION</scope>
</reference>
<evidence type="ECO:0000313" key="15">
    <source>
        <dbReference type="Proteomes" id="UP001652642"/>
    </source>
</evidence>
<feature type="region of interest" description="Disordered" evidence="11">
    <location>
        <begin position="285"/>
        <end position="338"/>
    </location>
</feature>
<evidence type="ECO:0000256" key="6">
    <source>
        <dbReference type="ARBA" id="ARBA00022759"/>
    </source>
</evidence>
<dbReference type="InterPro" id="IPR043502">
    <property type="entry name" value="DNA/RNA_pol_sf"/>
</dbReference>
<evidence type="ECO:0000256" key="10">
    <source>
        <dbReference type="SAM" id="Coils"/>
    </source>
</evidence>
<evidence type="ECO:0000256" key="9">
    <source>
        <dbReference type="ARBA" id="ARBA00039658"/>
    </source>
</evidence>
<dbReference type="CDD" id="cd09274">
    <property type="entry name" value="RNase_HI_RT_Ty3"/>
    <property type="match status" value="1"/>
</dbReference>
<dbReference type="Gene3D" id="3.10.20.370">
    <property type="match status" value="1"/>
</dbReference>
<dbReference type="PROSITE" id="PS50994">
    <property type="entry name" value="INTEGRASE"/>
    <property type="match status" value="1"/>
</dbReference>
<evidence type="ECO:0000256" key="7">
    <source>
        <dbReference type="ARBA" id="ARBA00022801"/>
    </source>
</evidence>
<dbReference type="InterPro" id="IPR012337">
    <property type="entry name" value="RNaseH-like_sf"/>
</dbReference>
<feature type="domain" description="Integrase catalytic" evidence="14">
    <location>
        <begin position="702"/>
        <end position="861"/>
    </location>
</feature>
<keyword evidence="4" id="KW-0548">Nucleotidyltransferase</keyword>
<feature type="coiled-coil region" evidence="10">
    <location>
        <begin position="48"/>
        <end position="89"/>
    </location>
</feature>
<dbReference type="InterPro" id="IPR041373">
    <property type="entry name" value="RT_RNaseH"/>
</dbReference>
<feature type="region of interest" description="Disordered" evidence="11">
    <location>
        <begin position="541"/>
        <end position="561"/>
    </location>
</feature>
<evidence type="ECO:0000259" key="13">
    <source>
        <dbReference type="PROSITE" id="PS50878"/>
    </source>
</evidence>
<feature type="region of interest" description="Disordered" evidence="11">
    <location>
        <begin position="1"/>
        <end position="42"/>
    </location>
</feature>
<dbReference type="PANTHER" id="PTHR37984:SF5">
    <property type="entry name" value="PROTEIN NYNRIN-LIKE"/>
    <property type="match status" value="1"/>
</dbReference>
<dbReference type="InterPro" id="IPR043128">
    <property type="entry name" value="Rev_trsase/Diguanyl_cyclase"/>
</dbReference>
<dbReference type="SUPFAM" id="SSF56672">
    <property type="entry name" value="DNA/RNA polymerases"/>
    <property type="match status" value="1"/>
</dbReference>
<dbReference type="Proteomes" id="UP001652642">
    <property type="component" value="Chromosome 6"/>
</dbReference>
<dbReference type="Gene3D" id="3.10.10.10">
    <property type="entry name" value="HIV Type 1 Reverse Transcriptase, subunit A, domain 1"/>
    <property type="match status" value="1"/>
</dbReference>
<dbReference type="InterPro" id="IPR000477">
    <property type="entry name" value="RT_dom"/>
</dbReference>
<evidence type="ECO:0000259" key="12">
    <source>
        <dbReference type="PROSITE" id="PS50804"/>
    </source>
</evidence>
<gene>
    <name evidence="16" type="primary">LOC140708378</name>
</gene>
<dbReference type="Pfam" id="PF17921">
    <property type="entry name" value="Integrase_H2C2"/>
    <property type="match status" value="1"/>
</dbReference>
<dbReference type="InterPro" id="IPR036397">
    <property type="entry name" value="RNaseH_sf"/>
</dbReference>